<comment type="caution">
    <text evidence="2">The sequence shown here is derived from an EMBL/GenBank/DDBJ whole genome shotgun (WGS) entry which is preliminary data.</text>
</comment>
<dbReference type="EMBL" id="JADFTS010000008">
    <property type="protein sequence ID" value="KAF9591623.1"/>
    <property type="molecule type" value="Genomic_DNA"/>
</dbReference>
<evidence type="ECO:0000313" key="2">
    <source>
        <dbReference type="EMBL" id="KAF9591623.1"/>
    </source>
</evidence>
<dbReference type="InterPro" id="IPR012945">
    <property type="entry name" value="Tubulin-bd_cofactor_C_dom"/>
</dbReference>
<protein>
    <recommendedName>
        <fullName evidence="1">Tubulin binding cofactor C-like domain-containing protein</fullName>
    </recommendedName>
</protein>
<dbReference type="AlphaFoldDB" id="A0A835LDL9"/>
<reference evidence="2 3" key="1">
    <citation type="submission" date="2020-10" db="EMBL/GenBank/DDBJ databases">
        <title>The Coptis chinensis genome and diversification of protoberbering-type alkaloids.</title>
        <authorList>
            <person name="Wang B."/>
            <person name="Shu S."/>
            <person name="Song C."/>
            <person name="Liu Y."/>
        </authorList>
    </citation>
    <scope>NUCLEOTIDE SEQUENCE [LARGE SCALE GENOMIC DNA]</scope>
    <source>
        <strain evidence="2">HL-2020</strain>
        <tissue evidence="2">Leaf</tissue>
    </source>
</reference>
<dbReference type="Proteomes" id="UP000631114">
    <property type="component" value="Unassembled WGS sequence"/>
</dbReference>
<dbReference type="Pfam" id="PF07986">
    <property type="entry name" value="TBCC"/>
    <property type="match status" value="1"/>
</dbReference>
<dbReference type="GO" id="GO:0007023">
    <property type="term" value="P:post-chaperonin tubulin folding pathway"/>
    <property type="evidence" value="ECO:0007669"/>
    <property type="project" value="InterPro"/>
</dbReference>
<evidence type="ECO:0000259" key="1">
    <source>
        <dbReference type="Pfam" id="PF07986"/>
    </source>
</evidence>
<sequence>MATVPQHCINDITTTDGSWKIIIRVLLENVVEEKIRVRETEGFKDKQGELLVKSFGDLEEERGGEFGLKLGRLLIIEDSNAVRFGPYLLDYDGIEKHLKECSLDEDTGNWENVDDFRWLRAVQSPNWCVLPEEECVGVVNISGLETPPVKRVGEF</sequence>
<dbReference type="GO" id="GO:0005737">
    <property type="term" value="C:cytoplasm"/>
    <property type="evidence" value="ECO:0007669"/>
    <property type="project" value="TreeGrafter"/>
</dbReference>
<dbReference type="Gene3D" id="2.160.20.70">
    <property type="match status" value="1"/>
</dbReference>
<dbReference type="PANTHER" id="PTHR15139:SF0">
    <property type="entry name" value="TUBULIN-SPECIFIC CHAPERONE C"/>
    <property type="match status" value="1"/>
</dbReference>
<dbReference type="OrthoDB" id="194775at2759"/>
<keyword evidence="3" id="KW-1185">Reference proteome</keyword>
<proteinExistence type="predicted"/>
<dbReference type="PANTHER" id="PTHR15139">
    <property type="entry name" value="TUBULIN FOLDING COFACTOR C"/>
    <property type="match status" value="1"/>
</dbReference>
<evidence type="ECO:0000313" key="3">
    <source>
        <dbReference type="Proteomes" id="UP000631114"/>
    </source>
</evidence>
<dbReference type="InterPro" id="IPR027684">
    <property type="entry name" value="TBCC"/>
</dbReference>
<feature type="domain" description="Tubulin binding cofactor C-like" evidence="1">
    <location>
        <begin position="75"/>
        <end position="116"/>
    </location>
</feature>
<dbReference type="InterPro" id="IPR016098">
    <property type="entry name" value="CAP/MinC_C"/>
</dbReference>
<dbReference type="GO" id="GO:0007021">
    <property type="term" value="P:tubulin complex assembly"/>
    <property type="evidence" value="ECO:0007669"/>
    <property type="project" value="TreeGrafter"/>
</dbReference>
<organism evidence="2 3">
    <name type="scientific">Coptis chinensis</name>
    <dbReference type="NCBI Taxonomy" id="261450"/>
    <lineage>
        <taxon>Eukaryota</taxon>
        <taxon>Viridiplantae</taxon>
        <taxon>Streptophyta</taxon>
        <taxon>Embryophyta</taxon>
        <taxon>Tracheophyta</taxon>
        <taxon>Spermatophyta</taxon>
        <taxon>Magnoliopsida</taxon>
        <taxon>Ranunculales</taxon>
        <taxon>Ranunculaceae</taxon>
        <taxon>Coptidoideae</taxon>
        <taxon>Coptis</taxon>
    </lineage>
</organism>
<accession>A0A835LDL9</accession>
<gene>
    <name evidence="2" type="ORF">IFM89_004852</name>
</gene>
<name>A0A835LDL9_9MAGN</name>